<name>A0AAJ8MUY3_9TREE</name>
<dbReference type="GeneID" id="43587001"/>
<dbReference type="RefSeq" id="XP_065822871.1">
    <property type="nucleotide sequence ID" value="XM_065966799.1"/>
</dbReference>
<feature type="region of interest" description="Disordered" evidence="1">
    <location>
        <begin position="199"/>
        <end position="274"/>
    </location>
</feature>
<dbReference type="Proteomes" id="UP000322225">
    <property type="component" value="Chromosome 1"/>
</dbReference>
<dbReference type="KEGG" id="ksn:43587001"/>
<sequence length="274" mass="30614">MSSAASSDLPTREEFAPQVVKILKGNLGSLVEKVFAGEVTLFDPDVEWVDANDDQQGDIVLSVVLSPSDESLQLMREKERIGIWTGRQNQLSSLGTIIQRHSDDTERVYDTLFPTTFEADKAKTKIQQASSSLLPTDFVEERTKLKEAHDRIDPNAYPAVSEYIDKTLERIDAMEELQQANLSDLISIYGSRQGAEEEAKAFKVNRSESNNSTVLPSSSGGAGRTNRMTLNERSPYQVSSMQPSHLHRRYRHPQSPAHFSTSNEDADYLNGLYS</sequence>
<feature type="compositionally biased region" description="Polar residues" evidence="1">
    <location>
        <begin position="226"/>
        <end position="243"/>
    </location>
</feature>
<dbReference type="EMBL" id="CP144051">
    <property type="protein sequence ID" value="WWD16031.1"/>
    <property type="molecule type" value="Genomic_DNA"/>
</dbReference>
<gene>
    <name evidence="2" type="ORF">CI109_100456</name>
</gene>
<evidence type="ECO:0000313" key="3">
    <source>
        <dbReference type="Proteomes" id="UP000322225"/>
    </source>
</evidence>
<accession>A0AAJ8MUY3</accession>
<keyword evidence="3" id="KW-1185">Reference proteome</keyword>
<evidence type="ECO:0000313" key="2">
    <source>
        <dbReference type="EMBL" id="WWD16031.1"/>
    </source>
</evidence>
<evidence type="ECO:0000256" key="1">
    <source>
        <dbReference type="SAM" id="MobiDB-lite"/>
    </source>
</evidence>
<reference evidence="2" key="1">
    <citation type="submission" date="2017-08" db="EMBL/GenBank/DDBJ databases">
        <authorList>
            <person name="Cuomo C."/>
            <person name="Billmyre B."/>
            <person name="Heitman J."/>
        </authorList>
    </citation>
    <scope>NUCLEOTIDE SEQUENCE</scope>
    <source>
        <strain evidence="2">CBS 12478</strain>
    </source>
</reference>
<dbReference type="AlphaFoldDB" id="A0AAJ8MUY3"/>
<proteinExistence type="predicted"/>
<protein>
    <submittedName>
        <fullName evidence="2">Uncharacterized protein</fullName>
    </submittedName>
</protein>
<feature type="compositionally biased region" description="Polar residues" evidence="1">
    <location>
        <begin position="207"/>
        <end position="219"/>
    </location>
</feature>
<organism evidence="2 3">
    <name type="scientific">Kwoniella shandongensis</name>
    <dbReference type="NCBI Taxonomy" id="1734106"/>
    <lineage>
        <taxon>Eukaryota</taxon>
        <taxon>Fungi</taxon>
        <taxon>Dikarya</taxon>
        <taxon>Basidiomycota</taxon>
        <taxon>Agaricomycotina</taxon>
        <taxon>Tremellomycetes</taxon>
        <taxon>Tremellales</taxon>
        <taxon>Cryptococcaceae</taxon>
        <taxon>Kwoniella</taxon>
    </lineage>
</organism>
<reference evidence="2" key="2">
    <citation type="submission" date="2024-01" db="EMBL/GenBank/DDBJ databases">
        <title>Comparative genomics of Cryptococcus and Kwoniella reveals pathogenesis evolution and contrasting modes of karyotype evolution via chromosome fusion or intercentromeric recombination.</title>
        <authorList>
            <person name="Coelho M.A."/>
            <person name="David-Palma M."/>
            <person name="Shea T."/>
            <person name="Bowers K."/>
            <person name="McGinley-Smith S."/>
            <person name="Mohammad A.W."/>
            <person name="Gnirke A."/>
            <person name="Yurkov A.M."/>
            <person name="Nowrousian M."/>
            <person name="Sun S."/>
            <person name="Cuomo C.A."/>
            <person name="Heitman J."/>
        </authorList>
    </citation>
    <scope>NUCLEOTIDE SEQUENCE</scope>
    <source>
        <strain evidence="2">CBS 12478</strain>
    </source>
</reference>